<feature type="signal peptide" evidence="2">
    <location>
        <begin position="1"/>
        <end position="20"/>
    </location>
</feature>
<keyword evidence="2" id="KW-0732">Signal</keyword>
<dbReference type="RefSeq" id="WP_184335391.1">
    <property type="nucleotide sequence ID" value="NZ_JACHHZ010000006.1"/>
</dbReference>
<gene>
    <name evidence="3" type="ORF">HNQ60_004901</name>
</gene>
<dbReference type="EMBL" id="JACHHZ010000006">
    <property type="protein sequence ID" value="MBB6096010.1"/>
    <property type="molecule type" value="Genomic_DNA"/>
</dbReference>
<evidence type="ECO:0000313" key="4">
    <source>
        <dbReference type="Proteomes" id="UP000588068"/>
    </source>
</evidence>
<accession>A0A841HV00</accession>
<dbReference type="Proteomes" id="UP000588068">
    <property type="component" value="Unassembled WGS sequence"/>
</dbReference>
<feature type="region of interest" description="Disordered" evidence="1">
    <location>
        <begin position="128"/>
        <end position="149"/>
    </location>
</feature>
<evidence type="ECO:0000256" key="1">
    <source>
        <dbReference type="SAM" id="MobiDB-lite"/>
    </source>
</evidence>
<dbReference type="AlphaFoldDB" id="A0A841HV00"/>
<organism evidence="3 4">
    <name type="scientific">Povalibacter uvarum</name>
    <dbReference type="NCBI Taxonomy" id="732238"/>
    <lineage>
        <taxon>Bacteria</taxon>
        <taxon>Pseudomonadati</taxon>
        <taxon>Pseudomonadota</taxon>
        <taxon>Gammaproteobacteria</taxon>
        <taxon>Steroidobacterales</taxon>
        <taxon>Steroidobacteraceae</taxon>
        <taxon>Povalibacter</taxon>
    </lineage>
</organism>
<protein>
    <submittedName>
        <fullName evidence="3">Uncharacterized protein</fullName>
    </submittedName>
</protein>
<evidence type="ECO:0000313" key="3">
    <source>
        <dbReference type="EMBL" id="MBB6096010.1"/>
    </source>
</evidence>
<sequence length="149" mass="15779">MMKAHKVFFLLSLVATAAIAAEPPAPNTDAPKEEKPLSESAAPRASSSGQKPAASGQQPASGRRGDRLELNTTVVTGNRELPKVLYIVPWKKADIGDLPAQPFNTLLDEALTPVDRDVFRREVTYYGAVSSGGDKANPASQAPQAGPEK</sequence>
<reference evidence="3 4" key="1">
    <citation type="submission" date="2020-08" db="EMBL/GenBank/DDBJ databases">
        <title>Genomic Encyclopedia of Type Strains, Phase IV (KMG-IV): sequencing the most valuable type-strain genomes for metagenomic binning, comparative biology and taxonomic classification.</title>
        <authorList>
            <person name="Goeker M."/>
        </authorList>
    </citation>
    <scope>NUCLEOTIDE SEQUENCE [LARGE SCALE GENOMIC DNA]</scope>
    <source>
        <strain evidence="3 4">DSM 26723</strain>
    </source>
</reference>
<feature type="chain" id="PRO_5032855158" evidence="2">
    <location>
        <begin position="21"/>
        <end position="149"/>
    </location>
</feature>
<name>A0A841HV00_9GAMM</name>
<evidence type="ECO:0000256" key="2">
    <source>
        <dbReference type="SAM" id="SignalP"/>
    </source>
</evidence>
<keyword evidence="4" id="KW-1185">Reference proteome</keyword>
<feature type="region of interest" description="Disordered" evidence="1">
    <location>
        <begin position="21"/>
        <end position="71"/>
    </location>
</feature>
<proteinExistence type="predicted"/>
<comment type="caution">
    <text evidence="3">The sequence shown here is derived from an EMBL/GenBank/DDBJ whole genome shotgun (WGS) entry which is preliminary data.</text>
</comment>
<feature type="compositionally biased region" description="Polar residues" evidence="1">
    <location>
        <begin position="45"/>
        <end position="60"/>
    </location>
</feature>